<evidence type="ECO:0000256" key="3">
    <source>
        <dbReference type="ARBA" id="ARBA00022764"/>
    </source>
</evidence>
<evidence type="ECO:0000256" key="4">
    <source>
        <dbReference type="HAMAP-Rule" id="MF_01914"/>
    </source>
</evidence>
<reference evidence="6 7" key="1">
    <citation type="submission" date="2019-09" db="EMBL/GenBank/DDBJ databases">
        <title>Nitrincola iocasae sp. nov., a bacterium isolated from the sediment collected at a cold seep field in South China Sea.</title>
        <authorList>
            <person name="Zhang H."/>
            <person name="Wang H."/>
            <person name="Li C."/>
        </authorList>
    </citation>
    <scope>NUCLEOTIDE SEQUENCE [LARGE SCALE GENOMIC DNA]</scope>
    <source>
        <strain evidence="6 7">KXZD1103</strain>
    </source>
</reference>
<proteinExistence type="inferred from homology"/>
<dbReference type="AlphaFoldDB" id="A0A5J6LGA2"/>
<dbReference type="NCBIfam" id="TIGR03002">
    <property type="entry name" value="outer_YhbN_LptA"/>
    <property type="match status" value="1"/>
</dbReference>
<comment type="function">
    <text evidence="4">Involved in the assembly of lipopolysaccharide (LPS). Required for the translocation of LPS from the inner membrane to the outer membrane. May form a bridge between the inner membrane and the outer membrane, via interactions with LptC and LptD, thereby facilitating LPS transfer across the periplasm.</text>
</comment>
<sequence length="170" mass="18926" precursor="true">MRPTKMLMRCLIAALVILSQTAQALPEDQEQPIYVSADHASMNELTGIAVYTGSVEIRQGTMLMLGSRVEMHRDDTGSISRILSTGAPAEFHQQASAEQPLTKAYGLRMDYRVPDQTVTITENARVMQDADEFTGERIVYDMDKSVVDAFRSESQDGQRVQMVIQPKGDQ</sequence>
<accession>A0A5J6LGA2</accession>
<comment type="subcellular location">
    <subcellularLocation>
        <location evidence="4">Periplasm</location>
    </subcellularLocation>
</comment>
<dbReference type="InterPro" id="IPR014340">
    <property type="entry name" value="LptA"/>
</dbReference>
<comment type="similarity">
    <text evidence="4">Belongs to the LptA family.</text>
</comment>
<dbReference type="RefSeq" id="WP_151056937.1">
    <property type="nucleotide sequence ID" value="NZ_CP044222.1"/>
</dbReference>
<dbReference type="GO" id="GO:0043165">
    <property type="term" value="P:Gram-negative-bacterium-type cell outer membrane assembly"/>
    <property type="evidence" value="ECO:0007669"/>
    <property type="project" value="UniProtKB-UniRule"/>
</dbReference>
<keyword evidence="1 4" id="KW-0813">Transport</keyword>
<evidence type="ECO:0000259" key="5">
    <source>
        <dbReference type="Pfam" id="PF03968"/>
    </source>
</evidence>
<dbReference type="HAMAP" id="MF_01914">
    <property type="entry name" value="LPS_assembly_LptA"/>
    <property type="match status" value="1"/>
</dbReference>
<dbReference type="Pfam" id="PF03968">
    <property type="entry name" value="LptD_N"/>
    <property type="match status" value="1"/>
</dbReference>
<dbReference type="GO" id="GO:0015920">
    <property type="term" value="P:lipopolysaccharide transport"/>
    <property type="evidence" value="ECO:0007669"/>
    <property type="project" value="UniProtKB-UniRule"/>
</dbReference>
<evidence type="ECO:0000256" key="1">
    <source>
        <dbReference type="ARBA" id="ARBA00022448"/>
    </source>
</evidence>
<dbReference type="GO" id="GO:0017089">
    <property type="term" value="F:glycolipid transfer activity"/>
    <property type="evidence" value="ECO:0007669"/>
    <property type="project" value="TreeGrafter"/>
</dbReference>
<dbReference type="PANTHER" id="PTHR36504">
    <property type="entry name" value="LIPOPOLYSACCHARIDE EXPORT SYSTEM PROTEIN LPTA"/>
    <property type="match status" value="1"/>
</dbReference>
<dbReference type="InterPro" id="IPR052037">
    <property type="entry name" value="LPS_export_LptA"/>
</dbReference>
<comment type="subunit">
    <text evidence="4">Component of the lipopolysaccharide transport and assembly complex.</text>
</comment>
<dbReference type="GO" id="GO:0001530">
    <property type="term" value="F:lipopolysaccharide binding"/>
    <property type="evidence" value="ECO:0007669"/>
    <property type="project" value="InterPro"/>
</dbReference>
<feature type="chain" id="PRO_5023973413" description="Lipopolysaccharide export system protein LptA" evidence="4">
    <location>
        <begin position="25"/>
        <end position="170"/>
    </location>
</feature>
<keyword evidence="7" id="KW-1185">Reference proteome</keyword>
<evidence type="ECO:0000256" key="2">
    <source>
        <dbReference type="ARBA" id="ARBA00022729"/>
    </source>
</evidence>
<name>A0A5J6LGA2_9GAMM</name>
<dbReference type="Proteomes" id="UP000325606">
    <property type="component" value="Chromosome"/>
</dbReference>
<dbReference type="GO" id="GO:0009279">
    <property type="term" value="C:cell outer membrane"/>
    <property type="evidence" value="ECO:0007669"/>
    <property type="project" value="TreeGrafter"/>
</dbReference>
<gene>
    <name evidence="4 6" type="primary">lptA</name>
    <name evidence="6" type="ORF">F5I99_13785</name>
</gene>
<evidence type="ECO:0000313" key="7">
    <source>
        <dbReference type="Proteomes" id="UP000325606"/>
    </source>
</evidence>
<evidence type="ECO:0000313" key="6">
    <source>
        <dbReference type="EMBL" id="QEW07478.1"/>
    </source>
</evidence>
<keyword evidence="3 4" id="KW-0574">Periplasm</keyword>
<dbReference type="Gene3D" id="2.60.450.10">
    <property type="entry name" value="Lipopolysaccharide (LPS) transport protein A like domain"/>
    <property type="match status" value="1"/>
</dbReference>
<dbReference type="KEGG" id="nik:F5I99_13785"/>
<feature type="domain" description="Organic solvent tolerance-like N-terminal" evidence="5">
    <location>
        <begin position="34"/>
        <end position="144"/>
    </location>
</feature>
<keyword evidence="2 4" id="KW-0732">Signal</keyword>
<feature type="signal peptide" evidence="4">
    <location>
        <begin position="1"/>
        <end position="24"/>
    </location>
</feature>
<dbReference type="GO" id="GO:0030288">
    <property type="term" value="C:outer membrane-bounded periplasmic space"/>
    <property type="evidence" value="ECO:0007669"/>
    <property type="project" value="TreeGrafter"/>
</dbReference>
<organism evidence="6 7">
    <name type="scientific">Nitrincola iocasae</name>
    <dbReference type="NCBI Taxonomy" id="2614693"/>
    <lineage>
        <taxon>Bacteria</taxon>
        <taxon>Pseudomonadati</taxon>
        <taxon>Pseudomonadota</taxon>
        <taxon>Gammaproteobacteria</taxon>
        <taxon>Oceanospirillales</taxon>
        <taxon>Oceanospirillaceae</taxon>
        <taxon>Nitrincola</taxon>
    </lineage>
</organism>
<dbReference type="InterPro" id="IPR005653">
    <property type="entry name" value="OstA-like_N"/>
</dbReference>
<dbReference type="PANTHER" id="PTHR36504:SF1">
    <property type="entry name" value="LIPOPOLYSACCHARIDE EXPORT SYSTEM PROTEIN LPTA"/>
    <property type="match status" value="1"/>
</dbReference>
<protein>
    <recommendedName>
        <fullName evidence="4">Lipopolysaccharide export system protein LptA</fullName>
    </recommendedName>
</protein>
<dbReference type="EMBL" id="CP044222">
    <property type="protein sequence ID" value="QEW07478.1"/>
    <property type="molecule type" value="Genomic_DNA"/>
</dbReference>